<reference evidence="1" key="1">
    <citation type="submission" date="2023-07" db="EMBL/GenBank/DDBJ databases">
        <title>draft genome sequence of fig (Ficus carica).</title>
        <authorList>
            <person name="Takahashi T."/>
            <person name="Nishimura K."/>
        </authorList>
    </citation>
    <scope>NUCLEOTIDE SEQUENCE</scope>
</reference>
<keyword evidence="2" id="KW-1185">Reference proteome</keyword>
<name>A0AA88DNE7_FICCA</name>
<comment type="caution">
    <text evidence="1">The sequence shown here is derived from an EMBL/GenBank/DDBJ whole genome shotgun (WGS) entry which is preliminary data.</text>
</comment>
<accession>A0AA88DNE7</accession>
<protein>
    <submittedName>
        <fullName evidence="1">Uncharacterized protein</fullName>
    </submittedName>
</protein>
<dbReference type="Proteomes" id="UP001187192">
    <property type="component" value="Unassembled WGS sequence"/>
</dbReference>
<evidence type="ECO:0000313" key="1">
    <source>
        <dbReference type="EMBL" id="GMN58360.1"/>
    </source>
</evidence>
<evidence type="ECO:0000313" key="2">
    <source>
        <dbReference type="Proteomes" id="UP001187192"/>
    </source>
</evidence>
<dbReference type="AlphaFoldDB" id="A0AA88DNE7"/>
<organism evidence="1 2">
    <name type="scientific">Ficus carica</name>
    <name type="common">Common fig</name>
    <dbReference type="NCBI Taxonomy" id="3494"/>
    <lineage>
        <taxon>Eukaryota</taxon>
        <taxon>Viridiplantae</taxon>
        <taxon>Streptophyta</taxon>
        <taxon>Embryophyta</taxon>
        <taxon>Tracheophyta</taxon>
        <taxon>Spermatophyta</taxon>
        <taxon>Magnoliopsida</taxon>
        <taxon>eudicotyledons</taxon>
        <taxon>Gunneridae</taxon>
        <taxon>Pentapetalae</taxon>
        <taxon>rosids</taxon>
        <taxon>fabids</taxon>
        <taxon>Rosales</taxon>
        <taxon>Moraceae</taxon>
        <taxon>Ficeae</taxon>
        <taxon>Ficus</taxon>
    </lineage>
</organism>
<sequence length="58" mass="6304">MTTSRRRKVTVSVVCPDVEGRAVLADDPTIPNDNPILQEIDNYLEGTAADDGEVEDSD</sequence>
<dbReference type="EMBL" id="BTGU01000077">
    <property type="protein sequence ID" value="GMN58360.1"/>
    <property type="molecule type" value="Genomic_DNA"/>
</dbReference>
<proteinExistence type="predicted"/>
<gene>
    <name evidence="1" type="ORF">TIFTF001_027473</name>
</gene>